<dbReference type="RefSeq" id="WP_210771983.1">
    <property type="nucleotide sequence ID" value="NZ_JBHLWF010000028.1"/>
</dbReference>
<comment type="caution">
    <text evidence="1">The sequence shown here is derived from an EMBL/GenBank/DDBJ whole genome shotgun (WGS) entry which is preliminary data.</text>
</comment>
<evidence type="ECO:0000313" key="1">
    <source>
        <dbReference type="EMBL" id="TCS99693.1"/>
    </source>
</evidence>
<dbReference type="EMBL" id="SMAF01000005">
    <property type="protein sequence ID" value="TCS99693.1"/>
    <property type="molecule type" value="Genomic_DNA"/>
</dbReference>
<organism evidence="1 2">
    <name type="scientific">Pseudofulvimonas gallinarii</name>
    <dbReference type="NCBI Taxonomy" id="634155"/>
    <lineage>
        <taxon>Bacteria</taxon>
        <taxon>Pseudomonadati</taxon>
        <taxon>Pseudomonadota</taxon>
        <taxon>Gammaproteobacteria</taxon>
        <taxon>Lysobacterales</taxon>
        <taxon>Rhodanobacteraceae</taxon>
        <taxon>Pseudofulvimonas</taxon>
    </lineage>
</organism>
<keyword evidence="2" id="KW-1185">Reference proteome</keyword>
<dbReference type="AlphaFoldDB" id="A0A4R3LHP4"/>
<evidence type="ECO:0000313" key="2">
    <source>
        <dbReference type="Proteomes" id="UP000294599"/>
    </source>
</evidence>
<protein>
    <submittedName>
        <fullName evidence="1">Uncharacterized protein</fullName>
    </submittedName>
</protein>
<name>A0A4R3LHP4_9GAMM</name>
<gene>
    <name evidence="1" type="ORF">EDC25_105127</name>
</gene>
<proteinExistence type="predicted"/>
<sequence length="179" mass="18616">MQGWLSAYESYRLVVGVVPGDDPAAPTGAVNGTADAPLCGADLRNAMLARGIEMPAGRAEGANDTYVYLDSNGLPQQLAVCFVQIPWAEPGATGGSVRVLPRNVMRLAGLTPSLATALDHFIDGRVDARFGSLRELSAAASTSVASLPWSADDRDGMGGGIGRDENQVVNLTAALRIAY</sequence>
<reference evidence="1 2" key="1">
    <citation type="submission" date="2019-03" db="EMBL/GenBank/DDBJ databases">
        <title>Genomic Encyclopedia of Type Strains, Phase IV (KMG-IV): sequencing the most valuable type-strain genomes for metagenomic binning, comparative biology and taxonomic classification.</title>
        <authorList>
            <person name="Goeker M."/>
        </authorList>
    </citation>
    <scope>NUCLEOTIDE SEQUENCE [LARGE SCALE GENOMIC DNA]</scope>
    <source>
        <strain evidence="1 2">DSM 21944</strain>
    </source>
</reference>
<dbReference type="Proteomes" id="UP000294599">
    <property type="component" value="Unassembled WGS sequence"/>
</dbReference>
<accession>A0A4R3LHP4</accession>